<feature type="transmembrane region" description="Helical" evidence="1">
    <location>
        <begin position="196"/>
        <end position="217"/>
    </location>
</feature>
<dbReference type="Proteomes" id="UP001642900">
    <property type="component" value="Unassembled WGS sequence"/>
</dbReference>
<dbReference type="Pfam" id="PF01757">
    <property type="entry name" value="Acyl_transf_3"/>
    <property type="match status" value="1"/>
</dbReference>
<accession>A0A6G4WDB6</accession>
<dbReference type="EMBL" id="JAAKZF010000015">
    <property type="protein sequence ID" value="NGO52226.1"/>
    <property type="molecule type" value="Genomic_DNA"/>
</dbReference>
<protein>
    <submittedName>
        <fullName evidence="4">Acyltransferase</fullName>
    </submittedName>
</protein>
<proteinExistence type="predicted"/>
<evidence type="ECO:0000313" key="5">
    <source>
        <dbReference type="Proteomes" id="UP001642900"/>
    </source>
</evidence>
<gene>
    <name evidence="4" type="ORF">G6N73_13740</name>
</gene>
<dbReference type="RefSeq" id="WP_165028423.1">
    <property type="nucleotide sequence ID" value="NZ_JAAKZF010000015.1"/>
</dbReference>
<feature type="transmembrane region" description="Helical" evidence="1">
    <location>
        <begin position="106"/>
        <end position="125"/>
    </location>
</feature>
<keyword evidence="1" id="KW-1133">Transmembrane helix</keyword>
<feature type="transmembrane region" description="Helical" evidence="1">
    <location>
        <begin position="170"/>
        <end position="190"/>
    </location>
</feature>
<feature type="transmembrane region" description="Helical" evidence="1">
    <location>
        <begin position="12"/>
        <end position="33"/>
    </location>
</feature>
<name>A0A6G4WDB6_9HYPH</name>
<comment type="caution">
    <text evidence="4">The sequence shown here is derived from an EMBL/GenBank/DDBJ whole genome shotgun (WGS) entry which is preliminary data.</text>
</comment>
<dbReference type="GO" id="GO:0016747">
    <property type="term" value="F:acyltransferase activity, transferring groups other than amino-acyl groups"/>
    <property type="evidence" value="ECO:0007669"/>
    <property type="project" value="InterPro"/>
</dbReference>
<dbReference type="InterPro" id="IPR002656">
    <property type="entry name" value="Acyl_transf_3_dom"/>
</dbReference>
<feature type="transmembrane region" description="Helical" evidence="1">
    <location>
        <begin position="251"/>
        <end position="279"/>
    </location>
</feature>
<evidence type="ECO:0000313" key="4">
    <source>
        <dbReference type="EMBL" id="NGO52226.1"/>
    </source>
</evidence>
<dbReference type="InterPro" id="IPR050879">
    <property type="entry name" value="Acyltransferase_3"/>
</dbReference>
<evidence type="ECO:0000259" key="3">
    <source>
        <dbReference type="Pfam" id="PF19040"/>
    </source>
</evidence>
<keyword evidence="4" id="KW-0012">Acyltransferase</keyword>
<feature type="domain" description="Acyltransferase 3" evidence="2">
    <location>
        <begin position="13"/>
        <end position="331"/>
    </location>
</feature>
<dbReference type="AlphaFoldDB" id="A0A6G4WDB6"/>
<feature type="transmembrane region" description="Helical" evidence="1">
    <location>
        <begin position="80"/>
        <end position="100"/>
    </location>
</feature>
<organism evidence="4 5">
    <name type="scientific">Allomesorhizobium camelthorni</name>
    <dbReference type="NCBI Taxonomy" id="475069"/>
    <lineage>
        <taxon>Bacteria</taxon>
        <taxon>Pseudomonadati</taxon>
        <taxon>Pseudomonadota</taxon>
        <taxon>Alphaproteobacteria</taxon>
        <taxon>Hyphomicrobiales</taxon>
        <taxon>Phyllobacteriaceae</taxon>
        <taxon>Allomesorhizobium</taxon>
    </lineage>
</organism>
<keyword evidence="5" id="KW-1185">Reference proteome</keyword>
<dbReference type="GO" id="GO:0016020">
    <property type="term" value="C:membrane"/>
    <property type="evidence" value="ECO:0007669"/>
    <property type="project" value="TreeGrafter"/>
</dbReference>
<evidence type="ECO:0000259" key="2">
    <source>
        <dbReference type="Pfam" id="PF01757"/>
    </source>
</evidence>
<keyword evidence="1" id="KW-0472">Membrane</keyword>
<keyword evidence="1" id="KW-0812">Transmembrane</keyword>
<dbReference type="Pfam" id="PF19040">
    <property type="entry name" value="SGNH"/>
    <property type="match status" value="1"/>
</dbReference>
<dbReference type="InterPro" id="IPR043968">
    <property type="entry name" value="SGNH"/>
</dbReference>
<feature type="transmembrane region" description="Helical" evidence="1">
    <location>
        <begin position="39"/>
        <end position="59"/>
    </location>
</feature>
<dbReference type="GO" id="GO:0009103">
    <property type="term" value="P:lipopolysaccharide biosynthetic process"/>
    <property type="evidence" value="ECO:0007669"/>
    <property type="project" value="TreeGrafter"/>
</dbReference>
<feature type="transmembrane region" description="Helical" evidence="1">
    <location>
        <begin position="224"/>
        <end position="245"/>
    </location>
</feature>
<evidence type="ECO:0000256" key="1">
    <source>
        <dbReference type="SAM" id="Phobius"/>
    </source>
</evidence>
<sequence>MQAKTTIHGEYLAAIDGLRAIAVLSVLLFHLDIPQFRGGYTGVDVFFVISGFLITRNILSDVDGQRFSFSQFYLRRVARLFPALFTTIALTLAASFWVLGPDDLAHLGQAAILTAVSVSNIFFWLDSGYFDTAAAFKPLLHTWSLAVEEQFYLVWPVMIWLSVTKASKRAAFALILLLGTISLAASMDLVSSHPGAVFFLTPFRVHQFAIGALLAFVGVGPRNLVTSATCGGALVFLIIIACTATDGEQSYLYTALAPALAAGAVIWSSHSALAMRLLASRPAEWVGKRSYSIYLVHWPIVVLWKMGTDFTLSPVEKAIGLIVAVVAGAVLHDVVERPFRFHRAQTPQFRGSVLAGVVGLSVVIFLSGSHFWALRGFPERVPEELTKLAGNLQPEWAARQKAVRTGVCNFQIDTFKAEQFDAKACSSPPKTGMSYLIIGDSFASDAYLVMSKAYPEVYFGQVTVPGCHLRMPKRFDDDSDCRKLFDRAINELAKDYDGVVLASNWLDGHYYRIEDFISHFENTGLNVVIVGQHIRFADRLPAIVMSSLSRIGAAKKAQGAVLQTQYEVNRKIDELFGKSATFIDFMELQCPSECTVFRDDGRLFYLDDSHISLAGAEILAGRMRARYPEIGADCHRNASIVRPRVNIAQTRC</sequence>
<keyword evidence="4" id="KW-0808">Transferase</keyword>
<dbReference type="PANTHER" id="PTHR23028:SF53">
    <property type="entry name" value="ACYL_TRANSF_3 DOMAIN-CONTAINING PROTEIN"/>
    <property type="match status" value="1"/>
</dbReference>
<dbReference type="PANTHER" id="PTHR23028">
    <property type="entry name" value="ACETYLTRANSFERASE"/>
    <property type="match status" value="1"/>
</dbReference>
<reference evidence="4 5" key="1">
    <citation type="submission" date="2020-02" db="EMBL/GenBank/DDBJ databases">
        <title>Genome sequence of strain CCNWXJ40-4.</title>
        <authorList>
            <person name="Gao J."/>
            <person name="Sun J."/>
        </authorList>
    </citation>
    <scope>NUCLEOTIDE SEQUENCE [LARGE SCALE GENOMIC DNA]</scope>
    <source>
        <strain evidence="4 5">CCNWXJ 40-4</strain>
    </source>
</reference>
<feature type="transmembrane region" description="Helical" evidence="1">
    <location>
        <begin position="351"/>
        <end position="373"/>
    </location>
</feature>
<feature type="domain" description="SGNH" evidence="3">
    <location>
        <begin position="421"/>
        <end position="623"/>
    </location>
</feature>